<dbReference type="GO" id="GO:0006302">
    <property type="term" value="P:double-strand break repair"/>
    <property type="evidence" value="ECO:0007669"/>
    <property type="project" value="TreeGrafter"/>
</dbReference>
<dbReference type="PROSITE" id="PS00447">
    <property type="entry name" value="DNA_POLYMERASE_A"/>
    <property type="match status" value="1"/>
</dbReference>
<dbReference type="SMART" id="SM00279">
    <property type="entry name" value="HhH2"/>
    <property type="match status" value="1"/>
</dbReference>
<dbReference type="EMBL" id="WBJY01000001">
    <property type="protein sequence ID" value="KAB1650118.1"/>
    <property type="molecule type" value="Genomic_DNA"/>
</dbReference>
<reference evidence="18 19" key="1">
    <citation type="submission" date="2019-09" db="EMBL/GenBank/DDBJ databases">
        <title>Phylogeny of genus Pseudoclavibacter and closely related genus.</title>
        <authorList>
            <person name="Li Y."/>
        </authorList>
    </citation>
    <scope>NUCLEOTIDE SEQUENCE [LARGE SCALE GENOMIC DNA]</scope>
    <source>
        <strain evidence="18 19">EGI 60007</strain>
    </source>
</reference>
<dbReference type="InterPro" id="IPR012337">
    <property type="entry name" value="RNaseH-like_sf"/>
</dbReference>
<dbReference type="SUPFAM" id="SSF53098">
    <property type="entry name" value="Ribonuclease H-like"/>
    <property type="match status" value="1"/>
</dbReference>
<evidence type="ECO:0000256" key="11">
    <source>
        <dbReference type="ARBA" id="ARBA00023204"/>
    </source>
</evidence>
<keyword evidence="11 15" id="KW-0234">DNA repair</keyword>
<dbReference type="InterPro" id="IPR008918">
    <property type="entry name" value="HhH2"/>
</dbReference>
<dbReference type="SUPFAM" id="SSF56672">
    <property type="entry name" value="DNA/RNA polymerases"/>
    <property type="match status" value="1"/>
</dbReference>
<dbReference type="AlphaFoldDB" id="A0A6H9WPS1"/>
<keyword evidence="3 15" id="KW-0548">Nucleotidyltransferase</keyword>
<evidence type="ECO:0000256" key="1">
    <source>
        <dbReference type="ARBA" id="ARBA00007705"/>
    </source>
</evidence>
<dbReference type="Gene3D" id="3.30.420.10">
    <property type="entry name" value="Ribonuclease H-like superfamily/Ribonuclease H"/>
    <property type="match status" value="1"/>
</dbReference>
<protein>
    <recommendedName>
        <fullName evidence="14 15">DNA polymerase I</fullName>
        <ecNumber evidence="14 15">2.7.7.7</ecNumber>
    </recommendedName>
</protein>
<dbReference type="FunFam" id="1.10.150.20:FF:000003">
    <property type="entry name" value="DNA polymerase I"/>
    <property type="match status" value="1"/>
</dbReference>
<dbReference type="Gene3D" id="3.30.70.370">
    <property type="match status" value="1"/>
</dbReference>
<evidence type="ECO:0000259" key="17">
    <source>
        <dbReference type="SMART" id="SM00482"/>
    </source>
</evidence>
<keyword evidence="7 15" id="KW-0378">Hydrolase</keyword>
<dbReference type="InterPro" id="IPR018320">
    <property type="entry name" value="DNA_polymerase_1"/>
</dbReference>
<dbReference type="CDD" id="cd09859">
    <property type="entry name" value="PIN_53EXO"/>
    <property type="match status" value="1"/>
</dbReference>
<evidence type="ECO:0000256" key="4">
    <source>
        <dbReference type="ARBA" id="ARBA00022705"/>
    </source>
</evidence>
<evidence type="ECO:0000256" key="12">
    <source>
        <dbReference type="ARBA" id="ARBA00049244"/>
    </source>
</evidence>
<keyword evidence="19" id="KW-1185">Reference proteome</keyword>
<dbReference type="Proteomes" id="UP000431744">
    <property type="component" value="Unassembled WGS sequence"/>
</dbReference>
<comment type="similarity">
    <text evidence="1 15">Belongs to the DNA polymerase type-A family.</text>
</comment>
<dbReference type="Gene3D" id="1.10.150.20">
    <property type="entry name" value="5' to 3' exonuclease, C-terminal subdomain"/>
    <property type="match status" value="2"/>
</dbReference>
<dbReference type="InterPro" id="IPR036397">
    <property type="entry name" value="RNaseH_sf"/>
</dbReference>
<evidence type="ECO:0000256" key="15">
    <source>
        <dbReference type="RuleBase" id="RU004460"/>
    </source>
</evidence>
<evidence type="ECO:0000256" key="10">
    <source>
        <dbReference type="ARBA" id="ARBA00023125"/>
    </source>
</evidence>
<dbReference type="FunFam" id="3.40.50.1010:FF:000001">
    <property type="entry name" value="DNA polymerase I"/>
    <property type="match status" value="1"/>
</dbReference>
<evidence type="ECO:0000256" key="13">
    <source>
        <dbReference type="ARBA" id="ARBA00053603"/>
    </source>
</evidence>
<dbReference type="EC" id="2.7.7.7" evidence="14 15"/>
<dbReference type="InterPro" id="IPR002421">
    <property type="entry name" value="5-3_exonuclease"/>
</dbReference>
<evidence type="ECO:0000256" key="3">
    <source>
        <dbReference type="ARBA" id="ARBA00022695"/>
    </source>
</evidence>
<dbReference type="PANTHER" id="PTHR10133:SF27">
    <property type="entry name" value="DNA POLYMERASE NU"/>
    <property type="match status" value="1"/>
</dbReference>
<evidence type="ECO:0000256" key="6">
    <source>
        <dbReference type="ARBA" id="ARBA00022763"/>
    </source>
</evidence>
<dbReference type="GO" id="GO:0003677">
    <property type="term" value="F:DNA binding"/>
    <property type="evidence" value="ECO:0007669"/>
    <property type="project" value="UniProtKB-UniRule"/>
</dbReference>
<organism evidence="18 19">
    <name type="scientific">Pseudoclavibacter endophyticus</name>
    <dbReference type="NCBI Taxonomy" id="1778590"/>
    <lineage>
        <taxon>Bacteria</taxon>
        <taxon>Bacillati</taxon>
        <taxon>Actinomycetota</taxon>
        <taxon>Actinomycetes</taxon>
        <taxon>Micrococcales</taxon>
        <taxon>Microbacteriaceae</taxon>
        <taxon>Pseudoclavibacter</taxon>
    </lineage>
</organism>
<evidence type="ECO:0000256" key="14">
    <source>
        <dbReference type="NCBIfam" id="TIGR00593"/>
    </source>
</evidence>
<dbReference type="Gene3D" id="1.20.1060.10">
    <property type="entry name" value="Taq DNA Polymerase, Chain T, domain 4"/>
    <property type="match status" value="1"/>
</dbReference>
<dbReference type="InterPro" id="IPR029060">
    <property type="entry name" value="PIN-like_dom_sf"/>
</dbReference>
<feature type="domain" description="5'-3' exonuclease" evidence="16">
    <location>
        <begin position="5"/>
        <end position="268"/>
    </location>
</feature>
<keyword evidence="2 15" id="KW-0808">Transferase</keyword>
<dbReference type="GO" id="GO:0003887">
    <property type="term" value="F:DNA-directed DNA polymerase activity"/>
    <property type="evidence" value="ECO:0007669"/>
    <property type="project" value="UniProtKB-UniRule"/>
</dbReference>
<dbReference type="NCBIfam" id="TIGR00593">
    <property type="entry name" value="pola"/>
    <property type="match status" value="1"/>
</dbReference>
<keyword evidence="10 15" id="KW-0238">DNA-binding</keyword>
<dbReference type="Gene3D" id="3.40.50.1010">
    <property type="entry name" value="5'-nuclease"/>
    <property type="match status" value="1"/>
</dbReference>
<dbReference type="PANTHER" id="PTHR10133">
    <property type="entry name" value="DNA POLYMERASE I"/>
    <property type="match status" value="1"/>
</dbReference>
<dbReference type="PRINTS" id="PR00868">
    <property type="entry name" value="DNAPOLI"/>
</dbReference>
<dbReference type="Pfam" id="PF01367">
    <property type="entry name" value="5_3_exonuc"/>
    <property type="match status" value="1"/>
</dbReference>
<dbReference type="InterPro" id="IPR020046">
    <property type="entry name" value="5-3_exonucl_a-hlix_arch_N"/>
</dbReference>
<name>A0A6H9WPS1_9MICO</name>
<feature type="domain" description="DNA-directed DNA polymerase family A palm" evidence="17">
    <location>
        <begin position="646"/>
        <end position="853"/>
    </location>
</feature>
<dbReference type="NCBIfam" id="NF004397">
    <property type="entry name" value="PRK05755.1"/>
    <property type="match status" value="1"/>
</dbReference>
<dbReference type="CDD" id="cd08637">
    <property type="entry name" value="DNA_pol_A_pol_I_C"/>
    <property type="match status" value="1"/>
</dbReference>
<keyword evidence="5" id="KW-0540">Nuclease</keyword>
<dbReference type="InterPro" id="IPR020045">
    <property type="entry name" value="DNA_polI_H3TH"/>
</dbReference>
<dbReference type="SMART" id="SM00475">
    <property type="entry name" value="53EXOc"/>
    <property type="match status" value="1"/>
</dbReference>
<keyword evidence="4 15" id="KW-0235">DNA replication</keyword>
<keyword evidence="6 15" id="KW-0227">DNA damage</keyword>
<dbReference type="FunFam" id="1.10.150.20:FF:000002">
    <property type="entry name" value="DNA polymerase I"/>
    <property type="match status" value="1"/>
</dbReference>
<dbReference type="Pfam" id="PF02739">
    <property type="entry name" value="5_3_exonuc_N"/>
    <property type="match status" value="1"/>
</dbReference>
<dbReference type="CDD" id="cd09898">
    <property type="entry name" value="H3TH_53EXO"/>
    <property type="match status" value="1"/>
</dbReference>
<evidence type="ECO:0000313" key="18">
    <source>
        <dbReference type="EMBL" id="KAB1650118.1"/>
    </source>
</evidence>
<dbReference type="SUPFAM" id="SSF47807">
    <property type="entry name" value="5' to 3' exonuclease, C-terminal subdomain"/>
    <property type="match status" value="1"/>
</dbReference>
<dbReference type="OrthoDB" id="9806424at2"/>
<sequence>MTAPEKPTLMVIDGHSLAYRAFFALPVDSFVTNDGQHTNGIHGFISMLVLLLQNEQPTHLAVAFDISRHSFRTREYADYKSTRDVTPPEFKGQVPLLQDALRAMGIPTLTKEDYEADDILATLARKGREEGFNVLLVSGDRDTIQLVNDEVTLLYPSTQGVSQLKRYTPDAVVERYAVRPEQYPDVAALVGEKSDNLPGIPKVGEKTAAKWLAKWGSLQGILDHQDEITGKVGESFREHQQEAVRNRKLNRLVDDIDLPVEPGDLARGPMNTTAIREVFTRLQFRTLQERILALAESNGAETSAPPQAAAPVRAELLDEELERWLETAVAASPEGLALTVRTLEGIVTEVGISGPDEATFLTWIPGRADYAPFESWLASGAPKIMFDAKAQLKALLRAGLAVGGAIVDGQIASWLARPQNPPKRLAEFVQQQLDEALPEGDPNELVPPEDAVSFAASDAWFVRRATLEALARLDPGSRGVFDDIEAPLLTVLARMELDGVAVDRSFLQALIDEQRAKVEGLRTAALEAAGVESVNLGSPKQLQEVLFDRLGMPKTRKTKTGYSTDADALAELERSNPHPFLGALRLYRDTTKLLQIEETLMRAIIVGEAPGSDRIHTTYVQVGSASGRLSSNDPNLQNIPIRSSEGRRVRQAFTHGGEFETLLTADYSQIEMRIMAHLSGDEQLIAAFNAGEDLHRFVGARVFHVDPADVTPEMRSKVKAMSYGLAYGLSAFGLSKQLQIEVAEAKGLMEDYFTRFGKVRDYLRGVVEQATENGYTETIFGRRRPFPDLKSTNRLARENAQRAALNSPIQGSAADIIKRAMIAIDTRVRAAGLSSRMLLQVHDELVFEVAFGETEVLEALVRTEMSGAAELAMPLDVQVGIGPNWDAAAH</sequence>
<comment type="function">
    <text evidence="15">In addition to polymerase activity, this DNA polymerase exhibits 5'-3' exonuclease activity.</text>
</comment>
<keyword evidence="9 15" id="KW-0239">DNA-directed DNA polymerase</keyword>
<comment type="catalytic activity">
    <reaction evidence="12 15">
        <text>DNA(n) + a 2'-deoxyribonucleoside 5'-triphosphate = DNA(n+1) + diphosphate</text>
        <dbReference type="Rhea" id="RHEA:22508"/>
        <dbReference type="Rhea" id="RHEA-COMP:17339"/>
        <dbReference type="Rhea" id="RHEA-COMP:17340"/>
        <dbReference type="ChEBI" id="CHEBI:33019"/>
        <dbReference type="ChEBI" id="CHEBI:61560"/>
        <dbReference type="ChEBI" id="CHEBI:173112"/>
        <dbReference type="EC" id="2.7.7.7"/>
    </reaction>
</comment>
<dbReference type="SUPFAM" id="SSF88723">
    <property type="entry name" value="PIN domain-like"/>
    <property type="match status" value="1"/>
</dbReference>
<dbReference type="SMART" id="SM00482">
    <property type="entry name" value="POLAc"/>
    <property type="match status" value="1"/>
</dbReference>
<comment type="caution">
    <text evidence="18">The sequence shown here is derived from an EMBL/GenBank/DDBJ whole genome shotgun (WGS) entry which is preliminary data.</text>
</comment>
<proteinExistence type="inferred from homology"/>
<dbReference type="Pfam" id="PF00476">
    <property type="entry name" value="DNA_pol_A"/>
    <property type="match status" value="1"/>
</dbReference>
<dbReference type="GO" id="GO:0006261">
    <property type="term" value="P:DNA-templated DNA replication"/>
    <property type="evidence" value="ECO:0007669"/>
    <property type="project" value="UniProtKB-UniRule"/>
</dbReference>
<dbReference type="GO" id="GO:0008409">
    <property type="term" value="F:5'-3' exonuclease activity"/>
    <property type="evidence" value="ECO:0007669"/>
    <property type="project" value="UniProtKB-UniRule"/>
</dbReference>
<evidence type="ECO:0000256" key="2">
    <source>
        <dbReference type="ARBA" id="ARBA00022679"/>
    </source>
</evidence>
<dbReference type="InterPro" id="IPR001098">
    <property type="entry name" value="DNA-dir_DNA_pol_A_palm_dom"/>
</dbReference>
<evidence type="ECO:0000256" key="8">
    <source>
        <dbReference type="ARBA" id="ARBA00022839"/>
    </source>
</evidence>
<evidence type="ECO:0000256" key="7">
    <source>
        <dbReference type="ARBA" id="ARBA00022801"/>
    </source>
</evidence>
<accession>A0A6H9WPS1</accession>
<gene>
    <name evidence="15 18" type="primary">polA</name>
    <name evidence="18" type="ORF">F8O04_07925</name>
</gene>
<evidence type="ECO:0000259" key="16">
    <source>
        <dbReference type="SMART" id="SM00475"/>
    </source>
</evidence>
<dbReference type="InterPro" id="IPR043502">
    <property type="entry name" value="DNA/RNA_pol_sf"/>
</dbReference>
<dbReference type="InterPro" id="IPR019760">
    <property type="entry name" value="DNA-dir_DNA_pol_A_CS"/>
</dbReference>
<comment type="function">
    <text evidence="13">In addition to polymerase activity, this DNA polymerase exhibits 3'-5' and 5'-3' exonuclease activity.</text>
</comment>
<keyword evidence="8 15" id="KW-0269">Exonuclease</keyword>
<evidence type="ECO:0000256" key="5">
    <source>
        <dbReference type="ARBA" id="ARBA00022722"/>
    </source>
</evidence>
<evidence type="ECO:0000313" key="19">
    <source>
        <dbReference type="Proteomes" id="UP000431744"/>
    </source>
</evidence>
<evidence type="ECO:0000256" key="9">
    <source>
        <dbReference type="ARBA" id="ARBA00022932"/>
    </source>
</evidence>
<dbReference type="InterPro" id="IPR036279">
    <property type="entry name" value="5-3_exonuclease_C_sf"/>
</dbReference>
<dbReference type="InterPro" id="IPR002298">
    <property type="entry name" value="DNA_polymerase_A"/>
</dbReference>